<evidence type="ECO:0000313" key="2">
    <source>
        <dbReference type="EMBL" id="KAK0439740.1"/>
    </source>
</evidence>
<dbReference type="EMBL" id="JAUEPS010000082">
    <property type="protein sequence ID" value="KAK0439740.1"/>
    <property type="molecule type" value="Genomic_DNA"/>
</dbReference>
<gene>
    <name evidence="2" type="ORF">EV420DRAFT_1650785</name>
</gene>
<dbReference type="GeneID" id="85362044"/>
<evidence type="ECO:0000256" key="1">
    <source>
        <dbReference type="SAM" id="MobiDB-lite"/>
    </source>
</evidence>
<sequence length="332" mass="38077">MDRFYDMSAASRALENTVQQRQAHNDRIFMHDIVTNDLQDALDIHVNELDRPQEWCLFHNDDDAECEFVMQGIVCLTDLLPFKKRVKQVYDLSYIRISHTIHREHQAPYLRQSDAVTGFGTNTFKQSIKAMACIVAMFSQDIGYARLNNVKFTSTYQSYPTIHLSNRYFSRRDQVLQRDEIEFDQNIDPFGLLSKMGGQKYCHAKENAVYYYENTSDSDGSLKYVDIKPSKIQVGDIVEVTFGFVAFPLSKGRVKITAMLRSITLLDGTFTEESAAGRVLANIMPRLSVKHGRKYLQEIELAEDRNEEIMDGSNDSLDQMTVEANSSRDGDQ</sequence>
<dbReference type="Proteomes" id="UP001175211">
    <property type="component" value="Unassembled WGS sequence"/>
</dbReference>
<protein>
    <submittedName>
        <fullName evidence="2">Uncharacterized protein</fullName>
    </submittedName>
</protein>
<dbReference type="RefSeq" id="XP_060323382.1">
    <property type="nucleotide sequence ID" value="XM_060478496.1"/>
</dbReference>
<keyword evidence="3" id="KW-1185">Reference proteome</keyword>
<comment type="caution">
    <text evidence="2">The sequence shown here is derived from an EMBL/GenBank/DDBJ whole genome shotgun (WGS) entry which is preliminary data.</text>
</comment>
<dbReference type="AlphaFoldDB" id="A0AA39JD21"/>
<name>A0AA39JD21_ARMTA</name>
<proteinExistence type="predicted"/>
<feature type="compositionally biased region" description="Polar residues" evidence="1">
    <location>
        <begin position="313"/>
        <end position="325"/>
    </location>
</feature>
<feature type="region of interest" description="Disordered" evidence="1">
    <location>
        <begin position="307"/>
        <end position="332"/>
    </location>
</feature>
<organism evidence="2 3">
    <name type="scientific">Armillaria tabescens</name>
    <name type="common">Ringless honey mushroom</name>
    <name type="synonym">Agaricus tabescens</name>
    <dbReference type="NCBI Taxonomy" id="1929756"/>
    <lineage>
        <taxon>Eukaryota</taxon>
        <taxon>Fungi</taxon>
        <taxon>Dikarya</taxon>
        <taxon>Basidiomycota</taxon>
        <taxon>Agaricomycotina</taxon>
        <taxon>Agaricomycetes</taxon>
        <taxon>Agaricomycetidae</taxon>
        <taxon>Agaricales</taxon>
        <taxon>Marasmiineae</taxon>
        <taxon>Physalacriaceae</taxon>
        <taxon>Desarmillaria</taxon>
    </lineage>
</organism>
<reference evidence="2" key="1">
    <citation type="submission" date="2023-06" db="EMBL/GenBank/DDBJ databases">
        <authorList>
            <consortium name="Lawrence Berkeley National Laboratory"/>
            <person name="Ahrendt S."/>
            <person name="Sahu N."/>
            <person name="Indic B."/>
            <person name="Wong-Bajracharya J."/>
            <person name="Merenyi Z."/>
            <person name="Ke H.-M."/>
            <person name="Monk M."/>
            <person name="Kocsube S."/>
            <person name="Drula E."/>
            <person name="Lipzen A."/>
            <person name="Balint B."/>
            <person name="Henrissat B."/>
            <person name="Andreopoulos B."/>
            <person name="Martin F.M."/>
            <person name="Harder C.B."/>
            <person name="Rigling D."/>
            <person name="Ford K.L."/>
            <person name="Foster G.D."/>
            <person name="Pangilinan J."/>
            <person name="Papanicolaou A."/>
            <person name="Barry K."/>
            <person name="LaButti K."/>
            <person name="Viragh M."/>
            <person name="Koriabine M."/>
            <person name="Yan M."/>
            <person name="Riley R."/>
            <person name="Champramary S."/>
            <person name="Plett K.L."/>
            <person name="Tsai I.J."/>
            <person name="Slot J."/>
            <person name="Sipos G."/>
            <person name="Plett J."/>
            <person name="Nagy L.G."/>
            <person name="Grigoriev I.V."/>
        </authorList>
    </citation>
    <scope>NUCLEOTIDE SEQUENCE</scope>
    <source>
        <strain evidence="2">CCBAS 213</strain>
    </source>
</reference>
<accession>A0AA39JD21</accession>
<evidence type="ECO:0000313" key="3">
    <source>
        <dbReference type="Proteomes" id="UP001175211"/>
    </source>
</evidence>